<keyword evidence="4" id="KW-1185">Reference proteome</keyword>
<proteinExistence type="predicted"/>
<evidence type="ECO:0000256" key="1">
    <source>
        <dbReference type="SAM" id="MobiDB-lite"/>
    </source>
</evidence>
<gene>
    <name evidence="3" type="ORF">C823_05260</name>
</gene>
<reference evidence="3 4" key="1">
    <citation type="journal article" date="2014" name="Genome Announc.">
        <title>Draft genome sequences of the altered schaedler flora, a defined bacterial community from gnotobiotic mice.</title>
        <authorList>
            <person name="Wannemuehler M.J."/>
            <person name="Overstreet A.M."/>
            <person name="Ward D.V."/>
            <person name="Phillips G.J."/>
        </authorList>
    </citation>
    <scope>NUCLEOTIDE SEQUENCE [LARGE SCALE GENOMIC DNA]</scope>
    <source>
        <strain evidence="3 4">ASF492</strain>
    </source>
</reference>
<dbReference type="EMBL" id="AQFT01000158">
    <property type="protein sequence ID" value="EMZ19786.1"/>
    <property type="molecule type" value="Genomic_DNA"/>
</dbReference>
<sequence>MEKQNIGMMESQNIDLQDKTEDLTADSMEKIFTEEELQHEFDYFVAQQMLEKLLSMGNISVDVFNKITEKNRQTFSPYLSEIMPKMT</sequence>
<organism evidence="3 4">
    <name type="scientific">Eubacterium plexicaudatum ASF492</name>
    <dbReference type="NCBI Taxonomy" id="1235802"/>
    <lineage>
        <taxon>Bacteria</taxon>
        <taxon>Bacillati</taxon>
        <taxon>Bacillota</taxon>
        <taxon>Clostridia</taxon>
        <taxon>Eubacteriales</taxon>
        <taxon>Eubacteriaceae</taxon>
        <taxon>Eubacterium</taxon>
    </lineage>
</organism>
<dbReference type="Proteomes" id="UP000012589">
    <property type="component" value="Unassembled WGS sequence"/>
</dbReference>
<feature type="region of interest" description="Disordered" evidence="1">
    <location>
        <begin position="1"/>
        <end position="20"/>
    </location>
</feature>
<protein>
    <recommendedName>
        <fullName evidence="2">SHOCT-like domain-containing protein</fullName>
    </recommendedName>
</protein>
<dbReference type="InterPro" id="IPR046749">
    <property type="entry name" value="SHOCT_2"/>
</dbReference>
<dbReference type="HOGENOM" id="CLU_179778_0_0_9"/>
<feature type="domain" description="SHOCT-like" evidence="2">
    <location>
        <begin position="33"/>
        <end position="83"/>
    </location>
</feature>
<evidence type="ECO:0000313" key="3">
    <source>
        <dbReference type="EMBL" id="EMZ19786.1"/>
    </source>
</evidence>
<comment type="caution">
    <text evidence="3">The sequence shown here is derived from an EMBL/GenBank/DDBJ whole genome shotgun (WGS) entry which is preliminary data.</text>
</comment>
<dbReference type="AlphaFoldDB" id="N1ZV45"/>
<name>N1ZV45_9FIRM</name>
<dbReference type="STRING" id="1235802.C823_05260"/>
<evidence type="ECO:0000259" key="2">
    <source>
        <dbReference type="Pfam" id="PF20612"/>
    </source>
</evidence>
<dbReference type="PATRIC" id="fig|1235802.3.peg.5547"/>
<evidence type="ECO:0000313" key="4">
    <source>
        <dbReference type="Proteomes" id="UP000012589"/>
    </source>
</evidence>
<accession>N1ZV45</accession>
<dbReference type="Pfam" id="PF20612">
    <property type="entry name" value="SHOCT_2"/>
    <property type="match status" value="1"/>
</dbReference>